<feature type="transmembrane region" description="Helical" evidence="1">
    <location>
        <begin position="221"/>
        <end position="240"/>
    </location>
</feature>
<dbReference type="Proteomes" id="UP000675554">
    <property type="component" value="Unassembled WGS sequence"/>
</dbReference>
<feature type="transmembrane region" description="Helical" evidence="1">
    <location>
        <begin position="68"/>
        <end position="92"/>
    </location>
</feature>
<keyword evidence="1" id="KW-0472">Membrane</keyword>
<evidence type="ECO:0000313" key="2">
    <source>
        <dbReference type="EMBL" id="MBR7674827.1"/>
    </source>
</evidence>
<feature type="transmembrane region" description="Helical" evidence="1">
    <location>
        <begin position="40"/>
        <end position="62"/>
    </location>
</feature>
<proteinExistence type="predicted"/>
<evidence type="ECO:0000313" key="3">
    <source>
        <dbReference type="Proteomes" id="UP000675554"/>
    </source>
</evidence>
<evidence type="ECO:0008006" key="4">
    <source>
        <dbReference type="Google" id="ProtNLM"/>
    </source>
</evidence>
<comment type="caution">
    <text evidence="2">The sequence shown here is derived from an EMBL/GenBank/DDBJ whole genome shotgun (WGS) entry which is preliminary data.</text>
</comment>
<evidence type="ECO:0000256" key="1">
    <source>
        <dbReference type="SAM" id="Phobius"/>
    </source>
</evidence>
<keyword evidence="1" id="KW-0812">Transmembrane</keyword>
<reference evidence="2" key="1">
    <citation type="submission" date="2021-04" db="EMBL/GenBank/DDBJ databases">
        <title>Sequencing of actinobacteria type strains.</title>
        <authorList>
            <person name="Nguyen G.-S."/>
            <person name="Wentzel A."/>
        </authorList>
    </citation>
    <scope>NUCLEOTIDE SEQUENCE</scope>
    <source>
        <strain evidence="2">DSM 42095</strain>
    </source>
</reference>
<dbReference type="AlphaFoldDB" id="A0A8T4IY35"/>
<accession>A0A8T4IY35</accession>
<protein>
    <recommendedName>
        <fullName evidence="4">Fatty acid desaturase</fullName>
    </recommendedName>
</protein>
<gene>
    <name evidence="2" type="ORF">KDA82_17720</name>
</gene>
<name>A0A8T4IY35_9ACTN</name>
<organism evidence="2 3">
    <name type="scientific">Streptomyces daliensis</name>
    <dbReference type="NCBI Taxonomy" id="299421"/>
    <lineage>
        <taxon>Bacteria</taxon>
        <taxon>Bacillati</taxon>
        <taxon>Actinomycetota</taxon>
        <taxon>Actinomycetes</taxon>
        <taxon>Kitasatosporales</taxon>
        <taxon>Streptomycetaceae</taxon>
        <taxon>Streptomyces</taxon>
    </lineage>
</organism>
<keyword evidence="3" id="KW-1185">Reference proteome</keyword>
<dbReference type="EMBL" id="JAGSMN010000389">
    <property type="protein sequence ID" value="MBR7674827.1"/>
    <property type="molecule type" value="Genomic_DNA"/>
</dbReference>
<dbReference type="GO" id="GO:0006629">
    <property type="term" value="P:lipid metabolic process"/>
    <property type="evidence" value="ECO:0007669"/>
    <property type="project" value="InterPro"/>
</dbReference>
<keyword evidence="1" id="KW-1133">Transmembrane helix</keyword>
<sequence>MTDAGLRESYLRFPGWSQHFWTWMTGKALPHQKPLIRHTWASYVTVTLLWFFSGLALSSAAIALQFHLWYLVMVAGWILTLQGARTMILVIAHQALHRKFSGHEKADWFFGELVTVLNVYQDFQEFKDEHFYAHHRRAIFASVQDPPVQVLLNLGFRPGMTRAQLWRRAFVVFLSPAFYWTSFVGRVKCNLLKGKWRRAGFYAWAALWLSVPFWVPNGYLVLLLGFVLPVIILSQLSALLDKLGEHAWLTPPDPKHGNKFYTVSATSARFCGSRVPAKSLPWHTKLVAWPRWVAVTLFYHLPCRLTVIVGDLPNHDFHHRYPTTPDWMVAAYARQGDIDSGDYGPEYTEVWGMARAVDRMFTTLSEVPAHARMAG</sequence>